<dbReference type="EMBL" id="CP012172">
    <property type="protein sequence ID" value="AKV74223.1"/>
    <property type="molecule type" value="Genomic_DNA"/>
</dbReference>
<evidence type="ECO:0000313" key="7">
    <source>
        <dbReference type="EMBL" id="AKV83200.1"/>
    </source>
</evidence>
<organism evidence="2 8">
    <name type="scientific">Metallosphaera sedula</name>
    <dbReference type="NCBI Taxonomy" id="43687"/>
    <lineage>
        <taxon>Archaea</taxon>
        <taxon>Thermoproteota</taxon>
        <taxon>Thermoprotei</taxon>
        <taxon>Sulfolobales</taxon>
        <taxon>Sulfolobaceae</taxon>
        <taxon>Metallosphaera</taxon>
    </lineage>
</organism>
<evidence type="ECO:0000313" key="5">
    <source>
        <dbReference type="EMBL" id="AKV78714.1"/>
    </source>
</evidence>
<feature type="transmembrane region" description="Helical" evidence="1">
    <location>
        <begin position="6"/>
        <end position="30"/>
    </location>
</feature>
<dbReference type="AlphaFoldDB" id="A0A088E5R2"/>
<name>A0A088E5R2_9CREN</name>
<dbReference type="EMBL" id="CP008822">
    <property type="protein sequence ID" value="AIM27343.1"/>
    <property type="molecule type" value="Genomic_DNA"/>
</dbReference>
<evidence type="ECO:0000313" key="4">
    <source>
        <dbReference type="EMBL" id="AKV76462.1"/>
    </source>
</evidence>
<dbReference type="Proteomes" id="UP000062475">
    <property type="component" value="Chromosome"/>
</dbReference>
<dbReference type="EMBL" id="CP012174">
    <property type="protein sequence ID" value="AKV78714.1"/>
    <property type="molecule type" value="Genomic_DNA"/>
</dbReference>
<dbReference type="RefSeq" id="WP_012021144.1">
    <property type="nucleotide sequence ID" value="NZ_AP019770.1"/>
</dbReference>
<evidence type="ECO:0000313" key="9">
    <source>
        <dbReference type="Proteomes" id="UP000056255"/>
    </source>
</evidence>
<reference evidence="2 8" key="1">
    <citation type="journal article" date="2014" name="J. Bacteriol.">
        <title>Role of an Archaeal PitA Transporter in the Copper and Arsenic Resistance of Metallosphaera sedula, an Extreme Thermoacidophile.</title>
        <authorList>
            <person name="McCarthy S."/>
            <person name="Ai C."/>
            <person name="Wheaton G."/>
            <person name="Tevatia R."/>
            <person name="Eckrich V."/>
            <person name="Kelly R."/>
            <person name="Blum P."/>
        </authorList>
    </citation>
    <scope>NUCLEOTIDE SEQUENCE [LARGE SCALE GENOMIC DNA]</scope>
    <source>
        <strain evidence="2 8">CuR1</strain>
    </source>
</reference>
<dbReference type="GeneID" id="91755688"/>
<evidence type="ECO:0000313" key="10">
    <source>
        <dbReference type="Proteomes" id="UP000061362"/>
    </source>
</evidence>
<evidence type="ECO:0000313" key="6">
    <source>
        <dbReference type="EMBL" id="AKV80959.1"/>
    </source>
</evidence>
<gene>
    <name evidence="2" type="ORF">HA72_1196</name>
    <name evidence="3" type="ORF">MsedA_1214</name>
    <name evidence="4" type="ORF">MsedB_1216</name>
    <name evidence="5" type="ORF">MsedC_1214</name>
    <name evidence="6" type="ORF">MsedD_1215</name>
    <name evidence="7" type="ORF">MsedE_1218</name>
</gene>
<evidence type="ECO:0000313" key="2">
    <source>
        <dbReference type="EMBL" id="AIM27343.1"/>
    </source>
</evidence>
<dbReference type="Proteomes" id="UP000029084">
    <property type="component" value="Chromosome"/>
</dbReference>
<evidence type="ECO:0000256" key="1">
    <source>
        <dbReference type="SAM" id="Phobius"/>
    </source>
</evidence>
<dbReference type="PATRIC" id="fig|43687.5.peg.1299"/>
<evidence type="ECO:0000313" key="12">
    <source>
        <dbReference type="Proteomes" id="UP000062475"/>
    </source>
</evidence>
<dbReference type="EMBL" id="CP012175">
    <property type="protein sequence ID" value="AKV80959.1"/>
    <property type="molecule type" value="Genomic_DNA"/>
</dbReference>
<reference evidence="10 11" key="2">
    <citation type="journal article" date="2015" name="Genome Announc.">
        <title>Complete Genome Sequences of Evolved Arsenate-Resistant Metallosphaera sedula Strains.</title>
        <authorList>
            <person name="Ai C."/>
            <person name="McCarthy S."/>
            <person name="Schackwitz W."/>
            <person name="Martin J."/>
            <person name="Lipzen A."/>
            <person name="Blum P."/>
        </authorList>
    </citation>
    <scope>NUCLEOTIDE SEQUENCE [LARGE SCALE GENOMIC DNA]</scope>
    <source>
        <strain evidence="5 11">ARS120-1</strain>
        <strain evidence="6 10">ARS120-2</strain>
        <strain evidence="3 13">ARS50-1</strain>
        <strain evidence="4 12">ARS50-2</strain>
    </source>
</reference>
<evidence type="ECO:0000313" key="11">
    <source>
        <dbReference type="Proteomes" id="UP000062398"/>
    </source>
</evidence>
<dbReference type="EMBL" id="CP012173">
    <property type="protein sequence ID" value="AKV76462.1"/>
    <property type="molecule type" value="Genomic_DNA"/>
</dbReference>
<dbReference type="OrthoDB" id="35069at2157"/>
<reference evidence="7 9" key="3">
    <citation type="submission" date="2015-07" db="EMBL/GenBank/DDBJ databases">
        <title>Physiological, transcriptional responses and genome re-sequencing of acid resistant extremely thermoacidophilic Metallosphaera sedula SARC-M1.</title>
        <authorList>
            <person name="Ai C."/>
            <person name="McCarthy S."/>
            <person name="Eckrich V."/>
            <person name="Rudrappa D."/>
            <person name="Qiu G."/>
            <person name="Blum P."/>
        </authorList>
    </citation>
    <scope>NUCLEOTIDE SEQUENCE [LARGE SCALE GENOMIC DNA]</scope>
    <source>
        <strain evidence="7 9">SARC-M1</strain>
    </source>
</reference>
<evidence type="ECO:0000313" key="8">
    <source>
        <dbReference type="Proteomes" id="UP000029084"/>
    </source>
</evidence>
<keyword evidence="1" id="KW-0472">Membrane</keyword>
<evidence type="ECO:0000313" key="13">
    <source>
        <dbReference type="Proteomes" id="UP000068832"/>
    </source>
</evidence>
<sequence length="164" mass="17261" precursor="true">MKLNKGLGTVIGTVIFLLIAISVIGSLLLISYRSQLFATEISQAQTITSLKNAEHLKVKLPNNLGGNNGGGNSVYICVQNTGTVASQVRWVIVAQAQLINNQISISPVCVISKNVVIQPGQTVQIQLPTNTLTYLLNGDAVGVVTAYGNVFWNGGNLLENLGGG</sequence>
<keyword evidence="1" id="KW-1133">Transmembrane helix</keyword>
<keyword evidence="1" id="KW-0812">Transmembrane</keyword>
<protein>
    <submittedName>
        <fullName evidence="2">Uncharacterized protein</fullName>
    </submittedName>
</protein>
<dbReference type="Proteomes" id="UP000062398">
    <property type="component" value="Chromosome"/>
</dbReference>
<proteinExistence type="predicted"/>
<dbReference type="EMBL" id="CP012176">
    <property type="protein sequence ID" value="AKV83200.1"/>
    <property type="molecule type" value="Genomic_DNA"/>
</dbReference>
<dbReference type="Proteomes" id="UP000061362">
    <property type="component" value="Chromosome"/>
</dbReference>
<dbReference type="Proteomes" id="UP000068832">
    <property type="component" value="Chromosome"/>
</dbReference>
<accession>A0A088E5R2</accession>
<evidence type="ECO:0000313" key="3">
    <source>
        <dbReference type="EMBL" id="AKV74223.1"/>
    </source>
</evidence>
<dbReference type="Proteomes" id="UP000056255">
    <property type="component" value="Chromosome"/>
</dbReference>